<dbReference type="GO" id="GO:0004180">
    <property type="term" value="F:carboxypeptidase activity"/>
    <property type="evidence" value="ECO:0007669"/>
    <property type="project" value="UniProtKB-KW"/>
</dbReference>
<feature type="domain" description="TonB-dependent transporter Oar-like beta-barrel" evidence="8">
    <location>
        <begin position="348"/>
        <end position="886"/>
    </location>
</feature>
<evidence type="ECO:0000259" key="8">
    <source>
        <dbReference type="Pfam" id="PF25183"/>
    </source>
</evidence>
<dbReference type="Gene3D" id="2.40.170.20">
    <property type="entry name" value="TonB-dependent receptor, beta-barrel domain"/>
    <property type="match status" value="1"/>
</dbReference>
<dbReference type="InterPro" id="IPR036942">
    <property type="entry name" value="Beta-barrel_TonB_sf"/>
</dbReference>
<dbReference type="EMBL" id="SMCS01000006">
    <property type="protein sequence ID" value="TCV92826.1"/>
    <property type="molecule type" value="Genomic_DNA"/>
</dbReference>
<keyword evidence="6" id="KW-0998">Cell outer membrane</keyword>
<evidence type="ECO:0000256" key="5">
    <source>
        <dbReference type="ARBA" id="ARBA00023136"/>
    </source>
</evidence>
<evidence type="ECO:0000256" key="3">
    <source>
        <dbReference type="ARBA" id="ARBA00022452"/>
    </source>
</evidence>
<dbReference type="Proteomes" id="UP000295645">
    <property type="component" value="Unassembled WGS sequence"/>
</dbReference>
<comment type="caution">
    <text evidence="9">The sequence shown here is derived from an EMBL/GenBank/DDBJ whole genome shotgun (WGS) entry which is preliminary data.</text>
</comment>
<evidence type="ECO:0000256" key="7">
    <source>
        <dbReference type="SAM" id="SignalP"/>
    </source>
</evidence>
<dbReference type="GO" id="GO:0044718">
    <property type="term" value="P:siderophore transmembrane transport"/>
    <property type="evidence" value="ECO:0007669"/>
    <property type="project" value="TreeGrafter"/>
</dbReference>
<keyword evidence="9" id="KW-0121">Carboxypeptidase</keyword>
<evidence type="ECO:0000313" key="9">
    <source>
        <dbReference type="EMBL" id="TCV92826.1"/>
    </source>
</evidence>
<dbReference type="OrthoDB" id="9768147at2"/>
<dbReference type="Pfam" id="PF13620">
    <property type="entry name" value="CarboxypepD_reg"/>
    <property type="match status" value="1"/>
</dbReference>
<keyword evidence="7" id="KW-0732">Signal</keyword>
<keyword evidence="10" id="KW-1185">Reference proteome</keyword>
<evidence type="ECO:0000313" key="10">
    <source>
        <dbReference type="Proteomes" id="UP000295645"/>
    </source>
</evidence>
<keyword evidence="9" id="KW-0645">Protease</keyword>
<name>A0A4R3YKN6_9GAMM</name>
<dbReference type="SUPFAM" id="SSF49452">
    <property type="entry name" value="Starch-binding domain-like"/>
    <property type="match status" value="1"/>
</dbReference>
<feature type="chain" id="PRO_5020627037" evidence="7">
    <location>
        <begin position="33"/>
        <end position="1013"/>
    </location>
</feature>
<keyword evidence="5" id="KW-0472">Membrane</keyword>
<feature type="domain" description="TonB-dependent transporter Oar-like beta-barrel" evidence="8">
    <location>
        <begin position="253"/>
        <end position="326"/>
    </location>
</feature>
<dbReference type="AlphaFoldDB" id="A0A4R3YKN6"/>
<dbReference type="SUPFAM" id="SSF56935">
    <property type="entry name" value="Porins"/>
    <property type="match status" value="1"/>
</dbReference>
<evidence type="ECO:0000256" key="6">
    <source>
        <dbReference type="ARBA" id="ARBA00023237"/>
    </source>
</evidence>
<accession>A0A4R3YKN6</accession>
<keyword evidence="3" id="KW-1134">Transmembrane beta strand</keyword>
<dbReference type="GO" id="GO:0015344">
    <property type="term" value="F:siderophore uptake transmembrane transporter activity"/>
    <property type="evidence" value="ECO:0007669"/>
    <property type="project" value="TreeGrafter"/>
</dbReference>
<dbReference type="InterPro" id="IPR013784">
    <property type="entry name" value="Carb-bd-like_fold"/>
</dbReference>
<organism evidence="9 10">
    <name type="scientific">Luteibacter rhizovicinus</name>
    <dbReference type="NCBI Taxonomy" id="242606"/>
    <lineage>
        <taxon>Bacteria</taxon>
        <taxon>Pseudomonadati</taxon>
        <taxon>Pseudomonadota</taxon>
        <taxon>Gammaproteobacteria</taxon>
        <taxon>Lysobacterales</taxon>
        <taxon>Rhodanobacteraceae</taxon>
        <taxon>Luteibacter</taxon>
    </lineage>
</organism>
<keyword evidence="9" id="KW-0378">Hydrolase</keyword>
<dbReference type="RefSeq" id="WP_132145554.1">
    <property type="nucleotide sequence ID" value="NZ_SMCS01000006.1"/>
</dbReference>
<dbReference type="InterPro" id="IPR057601">
    <property type="entry name" value="Oar-like_b-barrel"/>
</dbReference>
<evidence type="ECO:0000256" key="4">
    <source>
        <dbReference type="ARBA" id="ARBA00022692"/>
    </source>
</evidence>
<dbReference type="PANTHER" id="PTHR30069">
    <property type="entry name" value="TONB-DEPENDENT OUTER MEMBRANE RECEPTOR"/>
    <property type="match status" value="1"/>
</dbReference>
<dbReference type="Gene3D" id="2.60.40.1120">
    <property type="entry name" value="Carboxypeptidase-like, regulatory domain"/>
    <property type="match status" value="1"/>
</dbReference>
<evidence type="ECO:0000256" key="1">
    <source>
        <dbReference type="ARBA" id="ARBA00004571"/>
    </source>
</evidence>
<keyword evidence="2" id="KW-0813">Transport</keyword>
<dbReference type="PANTHER" id="PTHR30069:SF46">
    <property type="entry name" value="OAR PROTEIN"/>
    <property type="match status" value="1"/>
</dbReference>
<keyword evidence="4" id="KW-0812">Transmembrane</keyword>
<feature type="signal peptide" evidence="7">
    <location>
        <begin position="1"/>
        <end position="32"/>
    </location>
</feature>
<dbReference type="GO" id="GO:0009279">
    <property type="term" value="C:cell outer membrane"/>
    <property type="evidence" value="ECO:0007669"/>
    <property type="project" value="UniProtKB-SubCell"/>
</dbReference>
<sequence>MRASMQIKKKLLASVITASVAAAAVSPMSAYAQSADASLRGKATPAATVTAKNIATGTTRRTTVGADGSYGLIGLPPGTYKVDAGPGTEKTVTLTVASNATLNLSAEAAAAATTTANAANAASLEGLTVQATTLTEVKTPEVGQTISLHQISTIPQVSRNFLEFADTVPGMVFSVDAQGHTSLRGGAQNNSSTNVYIDGVGQKSYVKEGGISGQNASQGNPFPQLAIGEYKVITSNYKAEYDQVSSAAVTAETKSGTNEFHGEVFGTYTNDAFRNRTAAEEYTGKKSTSDSKEYGFAVGGPIIKDKMHFFIAYEEKKFNSPISVVPGTVNYSNVQSLLPASAQAELGPTNLPFNEKLYFGKIDWELTDRDRIEISTQVRRETQLDGVGSGPIAGSAGFNNVNHDTRATFKWQHSGESWFNELMFTYENAFVNPTPVNDAIGSSYTFKPQQDALILQTGSASPLATQKKSQEGPSIQDTFTFNDLQWKGDHVVKFGYKFKSVELKAQDAAANNPQFYYDVDPVNGTAATPWKAFFATPIPGLSAVSQTTSRQYGIFAQDDWAVNDHLTLNLGVRWDYEVTPSYTNFVTPQNVIDALNSQDTNKGAPVGQTYAQSLALSGLNINDYISTGKNRKAYKGEWQPRLGFSYDLFADEAHVFHGGAGRAYDRNLYDYLQLEQTKSSLPQTTLYFNGAPGGRTCDLAASNCVQWDPRFLQGQAALAGAVGATNAGQEVDMLNNKLKAPYSDQFSFGMSNRIGEWQTDATVTRVLTHDGFVFTLGNRYPTPGFFQDKSQPWGNPIPGLGGLIIGNNGIATRTTQVLLSAQKPYTVESGWSATFAYTFTHAKQNRAISEHYAFDEASISDYPFITSDAAAKHRFVATGALDLPWGITGSIKMTLATPLPKNDIACYDAVFSNGSGCRPVSAIPRGSKFLVGGDIWGYRDIDLQLTKDFVINADTKVYARFDILNVFNWKNYNDYLTNWGSNGVFNANGAQYNPNGNITFVPRTARFTVGLKF</sequence>
<dbReference type="Pfam" id="PF25183">
    <property type="entry name" value="OMP_b-brl_4"/>
    <property type="match status" value="2"/>
</dbReference>
<proteinExistence type="predicted"/>
<comment type="subcellular location">
    <subcellularLocation>
        <location evidence="1">Cell outer membrane</location>
        <topology evidence="1">Multi-pass membrane protein</topology>
    </subcellularLocation>
</comment>
<dbReference type="GO" id="GO:0030246">
    <property type="term" value="F:carbohydrate binding"/>
    <property type="evidence" value="ECO:0007669"/>
    <property type="project" value="InterPro"/>
</dbReference>
<dbReference type="InterPro" id="IPR039426">
    <property type="entry name" value="TonB-dep_rcpt-like"/>
</dbReference>
<evidence type="ECO:0000256" key="2">
    <source>
        <dbReference type="ARBA" id="ARBA00022448"/>
    </source>
</evidence>
<protein>
    <submittedName>
        <fullName evidence="9">Carboxypeptidase family protein</fullName>
    </submittedName>
</protein>
<reference evidence="9 10" key="1">
    <citation type="submission" date="2019-03" db="EMBL/GenBank/DDBJ databases">
        <title>Above-ground endophytic microbial communities from plants in different locations in the United States.</title>
        <authorList>
            <person name="Frank C."/>
        </authorList>
    </citation>
    <scope>NUCLEOTIDE SEQUENCE [LARGE SCALE GENOMIC DNA]</scope>
    <source>
        <strain evidence="9 10">LP_13_YM</strain>
    </source>
</reference>
<gene>
    <name evidence="9" type="ORF">EC912_106165</name>
</gene>